<reference evidence="1 2" key="1">
    <citation type="journal article" date="2013" name="Pathog. Dis.">
        <title>Genome sequences of 65 Helicobacter pylori strains isolated from asymptomatic individuals and patients with gastric cancer, peptic ulcer disease, or gastritis.</title>
        <authorList>
            <person name="Blanchard T.G."/>
            <person name="Czinn S.J."/>
            <person name="Correa P."/>
            <person name="Nakazawa T."/>
            <person name="Keelan M."/>
            <person name="Morningstar L."/>
            <person name="Santana-Cruz I."/>
            <person name="Maroo A."/>
            <person name="McCracken C."/>
            <person name="Shefchek K."/>
            <person name="Daugherty S."/>
            <person name="Song Y."/>
            <person name="Fraser C.M."/>
            <person name="Fricke W.F."/>
        </authorList>
    </citation>
    <scope>NUCLEOTIDE SEQUENCE [LARGE SCALE GENOMIC DNA]</scope>
    <source>
        <strain evidence="1 2">NQ4099</strain>
    </source>
</reference>
<dbReference type="PATRIC" id="fig|992026.3.peg.1119"/>
<dbReference type="EMBL" id="AKNU01000004">
    <property type="protein sequence ID" value="EJB28547.1"/>
    <property type="molecule type" value="Genomic_DNA"/>
</dbReference>
<gene>
    <name evidence="1" type="ORF">HPNQ4099_1145</name>
</gene>
<evidence type="ECO:0000313" key="1">
    <source>
        <dbReference type="EMBL" id="EJB28547.1"/>
    </source>
</evidence>
<protein>
    <submittedName>
        <fullName evidence="1">Uncharacterized protein</fullName>
    </submittedName>
</protein>
<dbReference type="AlphaFoldDB" id="J0ITN5"/>
<accession>J0ITN5</accession>
<organism evidence="1 2">
    <name type="scientific">Helicobacter pylori NQ4099</name>
    <dbReference type="NCBI Taxonomy" id="992026"/>
    <lineage>
        <taxon>Bacteria</taxon>
        <taxon>Pseudomonadati</taxon>
        <taxon>Campylobacterota</taxon>
        <taxon>Epsilonproteobacteria</taxon>
        <taxon>Campylobacterales</taxon>
        <taxon>Helicobacteraceae</taxon>
        <taxon>Helicobacter</taxon>
    </lineage>
</organism>
<name>J0ITN5_HELPX</name>
<comment type="caution">
    <text evidence="1">The sequence shown here is derived from an EMBL/GenBank/DDBJ whole genome shotgun (WGS) entry which is preliminary data.</text>
</comment>
<sequence>MGEAFLNASHFTFLHILAKIFSKRGFLSFSNFTYLHILTTNSSNIAF</sequence>
<proteinExistence type="predicted"/>
<dbReference type="Proteomes" id="UP000003402">
    <property type="component" value="Unassembled WGS sequence"/>
</dbReference>
<evidence type="ECO:0000313" key="2">
    <source>
        <dbReference type="Proteomes" id="UP000003402"/>
    </source>
</evidence>